<keyword evidence="2" id="KW-0472">Membrane</keyword>
<dbReference type="EMBL" id="CAJVQA010015409">
    <property type="protein sequence ID" value="CAG8737032.1"/>
    <property type="molecule type" value="Genomic_DNA"/>
</dbReference>
<name>A0A9N9IIG0_9GLOM</name>
<evidence type="ECO:0000313" key="4">
    <source>
        <dbReference type="Proteomes" id="UP000789759"/>
    </source>
</evidence>
<feature type="compositionally biased region" description="Low complexity" evidence="1">
    <location>
        <begin position="250"/>
        <end position="264"/>
    </location>
</feature>
<sequence length="360" mass="40437">MYNHKRKIDKNSVLKDLAVSLEIPIITPTYLVARPSIPTTLTGELEQSHDSNNTLVILVPIVVIILIIIIGIGFWVYYRRLKRGKENKEIKRLGLALEEDDRRTKRNGDAQKYQISNNSISEYVTKNDVPEHRIDPQFSPNRHFDSVLLELSSSLASGMKPPPTTALPPIPTDTHLSSKHNRPPALTKLTTAHIRNKTSSSHFRGSSVMNPKEDLPIFQSKTVEILSHSKLTQSKPQRKSSLLSRTQPLSYSSETTSNTFSSSTETSMSMSMFGWDDNIDKIYESDSSLSSKCLDIIDSPTLPQHPSVLSAVTKNSSGLFPASQSWSKTSWHNETANDQSYSEHFDPTMYFSSRQETNSK</sequence>
<feature type="compositionally biased region" description="Polar residues" evidence="1">
    <location>
        <begin position="350"/>
        <end position="360"/>
    </location>
</feature>
<keyword evidence="4" id="KW-1185">Reference proteome</keyword>
<organism evidence="3 4">
    <name type="scientific">Cetraspora pellucida</name>
    <dbReference type="NCBI Taxonomy" id="1433469"/>
    <lineage>
        <taxon>Eukaryota</taxon>
        <taxon>Fungi</taxon>
        <taxon>Fungi incertae sedis</taxon>
        <taxon>Mucoromycota</taxon>
        <taxon>Glomeromycotina</taxon>
        <taxon>Glomeromycetes</taxon>
        <taxon>Diversisporales</taxon>
        <taxon>Gigasporaceae</taxon>
        <taxon>Cetraspora</taxon>
    </lineage>
</organism>
<feature type="region of interest" description="Disordered" evidence="1">
    <location>
        <begin position="337"/>
        <end position="360"/>
    </location>
</feature>
<evidence type="ECO:0000256" key="2">
    <source>
        <dbReference type="SAM" id="Phobius"/>
    </source>
</evidence>
<evidence type="ECO:0000313" key="3">
    <source>
        <dbReference type="EMBL" id="CAG8737032.1"/>
    </source>
</evidence>
<feature type="region of interest" description="Disordered" evidence="1">
    <location>
        <begin position="229"/>
        <end position="264"/>
    </location>
</feature>
<feature type="transmembrane region" description="Helical" evidence="2">
    <location>
        <begin position="53"/>
        <end position="78"/>
    </location>
</feature>
<gene>
    <name evidence="3" type="ORF">CPELLU_LOCUS13862</name>
</gene>
<dbReference type="OrthoDB" id="2409336at2759"/>
<keyword evidence="2" id="KW-1133">Transmembrane helix</keyword>
<dbReference type="AlphaFoldDB" id="A0A9N9IIG0"/>
<dbReference type="Proteomes" id="UP000789759">
    <property type="component" value="Unassembled WGS sequence"/>
</dbReference>
<keyword evidence="2" id="KW-0812">Transmembrane</keyword>
<feature type="compositionally biased region" description="Polar residues" evidence="1">
    <location>
        <begin position="229"/>
        <end position="249"/>
    </location>
</feature>
<proteinExistence type="predicted"/>
<protein>
    <submittedName>
        <fullName evidence="3">8219_t:CDS:1</fullName>
    </submittedName>
</protein>
<accession>A0A9N9IIG0</accession>
<evidence type="ECO:0000256" key="1">
    <source>
        <dbReference type="SAM" id="MobiDB-lite"/>
    </source>
</evidence>
<reference evidence="3" key="1">
    <citation type="submission" date="2021-06" db="EMBL/GenBank/DDBJ databases">
        <authorList>
            <person name="Kallberg Y."/>
            <person name="Tangrot J."/>
            <person name="Rosling A."/>
        </authorList>
    </citation>
    <scope>NUCLEOTIDE SEQUENCE</scope>
    <source>
        <strain evidence="3">FL966</strain>
    </source>
</reference>
<comment type="caution">
    <text evidence="3">The sequence shown here is derived from an EMBL/GenBank/DDBJ whole genome shotgun (WGS) entry which is preliminary data.</text>
</comment>